<dbReference type="Gene3D" id="3.40.50.300">
    <property type="entry name" value="P-loop containing nucleotide triphosphate hydrolases"/>
    <property type="match status" value="1"/>
</dbReference>
<accession>A0ABV2HC70</accession>
<keyword evidence="2" id="KW-1185">Reference proteome</keyword>
<evidence type="ECO:0000313" key="2">
    <source>
        <dbReference type="Proteomes" id="UP001549031"/>
    </source>
</evidence>
<dbReference type="GO" id="GO:0016301">
    <property type="term" value="F:kinase activity"/>
    <property type="evidence" value="ECO:0007669"/>
    <property type="project" value="UniProtKB-KW"/>
</dbReference>
<keyword evidence="1" id="KW-0418">Kinase</keyword>
<dbReference type="RefSeq" id="WP_247245861.1">
    <property type="nucleotide sequence ID" value="NZ_JBEPLJ010000020.1"/>
</dbReference>
<dbReference type="Pfam" id="PF13671">
    <property type="entry name" value="AAA_33"/>
    <property type="match status" value="1"/>
</dbReference>
<keyword evidence="1" id="KW-0808">Transferase</keyword>
<dbReference type="InterPro" id="IPR027417">
    <property type="entry name" value="P-loop_NTPase"/>
</dbReference>
<dbReference type="Proteomes" id="UP001549031">
    <property type="component" value="Unassembled WGS sequence"/>
</dbReference>
<comment type="caution">
    <text evidence="1">The sequence shown here is derived from an EMBL/GenBank/DDBJ whole genome shotgun (WGS) entry which is preliminary data.</text>
</comment>
<name>A0ABV2HC70_9HYPH</name>
<reference evidence="1 2" key="1">
    <citation type="submission" date="2024-06" db="EMBL/GenBank/DDBJ databases">
        <title>Genomic Encyclopedia of Type Strains, Phase IV (KMG-IV): sequencing the most valuable type-strain genomes for metagenomic binning, comparative biology and taxonomic classification.</title>
        <authorList>
            <person name="Goeker M."/>
        </authorList>
    </citation>
    <scope>NUCLEOTIDE SEQUENCE [LARGE SCALE GENOMIC DNA]</scope>
    <source>
        <strain evidence="1 2">DSM 105042</strain>
    </source>
</reference>
<dbReference type="SUPFAM" id="SSF52540">
    <property type="entry name" value="P-loop containing nucleoside triphosphate hydrolases"/>
    <property type="match status" value="1"/>
</dbReference>
<evidence type="ECO:0000313" key="1">
    <source>
        <dbReference type="EMBL" id="MET3588155.1"/>
    </source>
</evidence>
<protein>
    <submittedName>
        <fullName evidence="1">2-phosphoglycerate kinase</fullName>
    </submittedName>
</protein>
<sequence>MATRAAVRAHVTATQASEAEGELQVDLTAEARSYYDLALALLGRQQPRLVAIGGLSGSGKSTLADALAPNLGAAPGARIIESDRLRKGLHDVPPETRLPPAA</sequence>
<dbReference type="EMBL" id="JBEPLJ010000020">
    <property type="protein sequence ID" value="MET3588155.1"/>
    <property type="molecule type" value="Genomic_DNA"/>
</dbReference>
<gene>
    <name evidence="1" type="ORF">ABID21_004288</name>
</gene>
<organism evidence="1 2">
    <name type="scientific">Pseudorhizobium tarimense</name>
    <dbReference type="NCBI Taxonomy" id="1079109"/>
    <lineage>
        <taxon>Bacteria</taxon>
        <taxon>Pseudomonadati</taxon>
        <taxon>Pseudomonadota</taxon>
        <taxon>Alphaproteobacteria</taxon>
        <taxon>Hyphomicrobiales</taxon>
        <taxon>Rhizobiaceae</taxon>
        <taxon>Rhizobium/Agrobacterium group</taxon>
        <taxon>Pseudorhizobium</taxon>
    </lineage>
</organism>
<proteinExistence type="predicted"/>